<dbReference type="Proteomes" id="UP000614490">
    <property type="component" value="Unassembled WGS sequence"/>
</dbReference>
<dbReference type="AlphaFoldDB" id="A0A931HT59"/>
<comment type="caution">
    <text evidence="1">The sequence shown here is derived from an EMBL/GenBank/DDBJ whole genome shotgun (WGS) entry which is preliminary data.</text>
</comment>
<sequence length="142" mass="16732">MKTFKLISLDIVEEKNDDITQRRIKLQDGLIINREDDRGRWVIEAYVDESYEEFFEVMCRNNEEIMVQVKITKPSNTPATFLVKPVETNKIGNHINIIFMGTIIDRQREYIEKTLKQLLDKGYQGDELLEEFKRLGEESSSN</sequence>
<dbReference type="RefSeq" id="WP_197315573.1">
    <property type="nucleotide sequence ID" value="NZ_JADZSC010000001.1"/>
</dbReference>
<protein>
    <submittedName>
        <fullName evidence="1">YwpF-like family protein</fullName>
    </submittedName>
</protein>
<proteinExistence type="predicted"/>
<name>A0A931HT59_9BACI</name>
<dbReference type="InterPro" id="IPR025573">
    <property type="entry name" value="YwpF"/>
</dbReference>
<dbReference type="Pfam" id="PF14183">
    <property type="entry name" value="YwpF"/>
    <property type="match status" value="1"/>
</dbReference>
<reference evidence="1 2" key="1">
    <citation type="journal article" date="2005" name="Int. J. Syst. Evol. Microbiol.">
        <title>Halobacillus yeomjeoni sp. nov., isolated from a marine solar saltern in Korea.</title>
        <authorList>
            <person name="Yoon J.H."/>
            <person name="Kang S.J."/>
            <person name="Lee C.H."/>
            <person name="Oh H.W."/>
            <person name="Oh T.K."/>
        </authorList>
    </citation>
    <scope>NUCLEOTIDE SEQUENCE [LARGE SCALE GENOMIC DNA]</scope>
    <source>
        <strain evidence="1 2">KCTC 3957</strain>
    </source>
</reference>
<gene>
    <name evidence="1" type="ORF">H0267_01795</name>
</gene>
<accession>A0A931HT59</accession>
<keyword evidence="2" id="KW-1185">Reference proteome</keyword>
<organism evidence="1 2">
    <name type="scientific">Halobacillus yeomjeoni</name>
    <dbReference type="NCBI Taxonomy" id="311194"/>
    <lineage>
        <taxon>Bacteria</taxon>
        <taxon>Bacillati</taxon>
        <taxon>Bacillota</taxon>
        <taxon>Bacilli</taxon>
        <taxon>Bacillales</taxon>
        <taxon>Bacillaceae</taxon>
        <taxon>Halobacillus</taxon>
    </lineage>
</organism>
<dbReference type="EMBL" id="JADZSC010000001">
    <property type="protein sequence ID" value="MBH0228933.1"/>
    <property type="molecule type" value="Genomic_DNA"/>
</dbReference>
<evidence type="ECO:0000313" key="2">
    <source>
        <dbReference type="Proteomes" id="UP000614490"/>
    </source>
</evidence>
<evidence type="ECO:0000313" key="1">
    <source>
        <dbReference type="EMBL" id="MBH0228933.1"/>
    </source>
</evidence>